<evidence type="ECO:0000256" key="1">
    <source>
        <dbReference type="ARBA" id="ARBA00004370"/>
    </source>
</evidence>
<evidence type="ECO:0000256" key="6">
    <source>
        <dbReference type="SAM" id="Phobius"/>
    </source>
</evidence>
<organism evidence="9 10">
    <name type="scientific">Psychrosphaera haliotis</name>
    <dbReference type="NCBI Taxonomy" id="555083"/>
    <lineage>
        <taxon>Bacteria</taxon>
        <taxon>Pseudomonadati</taxon>
        <taxon>Pseudomonadota</taxon>
        <taxon>Gammaproteobacteria</taxon>
        <taxon>Alteromonadales</taxon>
        <taxon>Pseudoalteromonadaceae</taxon>
        <taxon>Psychrosphaera</taxon>
    </lineage>
</organism>
<dbReference type="EMBL" id="WOCD01000003">
    <property type="protein sequence ID" value="MUH72565.1"/>
    <property type="molecule type" value="Genomic_DNA"/>
</dbReference>
<dbReference type="PANTHER" id="PTHR32089:SF112">
    <property type="entry name" value="LYSOZYME-LIKE PROTEIN-RELATED"/>
    <property type="match status" value="1"/>
</dbReference>
<dbReference type="Gene3D" id="6.10.340.10">
    <property type="match status" value="1"/>
</dbReference>
<dbReference type="SMART" id="SM00304">
    <property type="entry name" value="HAMP"/>
    <property type="match status" value="1"/>
</dbReference>
<dbReference type="Gene3D" id="1.10.287.950">
    <property type="entry name" value="Methyl-accepting chemotaxis protein"/>
    <property type="match status" value="1"/>
</dbReference>
<keyword evidence="10" id="KW-1185">Reference proteome</keyword>
<dbReference type="InterPro" id="IPR003660">
    <property type="entry name" value="HAMP_dom"/>
</dbReference>
<dbReference type="SUPFAM" id="SSF58104">
    <property type="entry name" value="Methyl-accepting chemotaxis protein (MCP) signaling domain"/>
    <property type="match status" value="1"/>
</dbReference>
<dbReference type="GO" id="GO:0035438">
    <property type="term" value="F:cyclic-di-GMP binding"/>
    <property type="evidence" value="ECO:0007669"/>
    <property type="project" value="InterPro"/>
</dbReference>
<protein>
    <submittedName>
        <fullName evidence="9">HAMP domain-containing protein</fullName>
    </submittedName>
</protein>
<dbReference type="OrthoDB" id="952521at2"/>
<evidence type="ECO:0000313" key="10">
    <source>
        <dbReference type="Proteomes" id="UP000439994"/>
    </source>
</evidence>
<evidence type="ECO:0000256" key="2">
    <source>
        <dbReference type="ARBA" id="ARBA00023224"/>
    </source>
</evidence>
<keyword evidence="5" id="KW-0175">Coiled coil</keyword>
<dbReference type="CDD" id="cd06225">
    <property type="entry name" value="HAMP"/>
    <property type="match status" value="1"/>
</dbReference>
<dbReference type="InterPro" id="IPR004090">
    <property type="entry name" value="Chemotax_Me-accpt_rcpt"/>
</dbReference>
<evidence type="ECO:0000313" key="9">
    <source>
        <dbReference type="EMBL" id="MUH72565.1"/>
    </source>
</evidence>
<comment type="subcellular location">
    <subcellularLocation>
        <location evidence="1">Membrane</location>
    </subcellularLocation>
</comment>
<keyword evidence="6" id="KW-0472">Membrane</keyword>
<dbReference type="InterPro" id="IPR009875">
    <property type="entry name" value="PilZ_domain"/>
</dbReference>
<evidence type="ECO:0000256" key="4">
    <source>
        <dbReference type="PROSITE-ProRule" id="PRU00284"/>
    </source>
</evidence>
<dbReference type="GO" id="GO:0006935">
    <property type="term" value="P:chemotaxis"/>
    <property type="evidence" value="ECO:0007669"/>
    <property type="project" value="InterPro"/>
</dbReference>
<sequence length="547" mass="60435">MKSFWLNLSLRWKLQLGFMAIAMITTIYNRLLASNELKRLIELVESTTSDPVLHKSMQQQLDAFYITSIWDSLLQFGLQFFIIMIAARIFVAPILTLLESLEAVEKGDLTKNVTIHSRDEIGALEHHFNLVLKKLNSILTNIEGSTVHMGQSAFQIAAISNEIESMSAAEKAKENEIKKATSKVHDVATQVQEIAQQANQKSETAEQQANKSYQSLNQSVARLDSVSANIDETSNQVEEIVEFSRNINSILSTIKDIASQTNLLALNAAIEAARAGEQGRGFAVVADEVRSLAVRSQSSAEQITNILDELLSKVTNAQSSMQFLVDNINESQVQIKETASSVQTMQADIIDTSELNKNIESVVHHQIDSFNNLNTQLNALFKTISNNSLKISNSANISTTLNNLTSSLKAQLSGLSIDRSLCPKETDKLPTTDEQRTAQRVKGHNLITLRGPFGQFDGLSSNISQTGIGAMLTNSIPESALNEELTLALRLPNTGLSQYQQQSLIEIPAQVAWQKSNNEKVAIGLMFNTKDKQHQKAIKDCIAFYQQ</sequence>
<name>A0A6N8F7L1_9GAMM</name>
<gene>
    <name evidence="9" type="ORF">GNP35_08705</name>
</gene>
<evidence type="ECO:0000259" key="7">
    <source>
        <dbReference type="PROSITE" id="PS50111"/>
    </source>
</evidence>
<dbReference type="Proteomes" id="UP000439994">
    <property type="component" value="Unassembled WGS sequence"/>
</dbReference>
<dbReference type="PANTHER" id="PTHR32089">
    <property type="entry name" value="METHYL-ACCEPTING CHEMOTAXIS PROTEIN MCPB"/>
    <property type="match status" value="1"/>
</dbReference>
<feature type="domain" description="Methyl-accepting transducer" evidence="7">
    <location>
        <begin position="145"/>
        <end position="381"/>
    </location>
</feature>
<evidence type="ECO:0000256" key="3">
    <source>
        <dbReference type="ARBA" id="ARBA00029447"/>
    </source>
</evidence>
<reference evidence="9 10" key="1">
    <citation type="submission" date="2019-11" db="EMBL/GenBank/DDBJ databases">
        <title>P. haliotis isolates from Z. marina roots.</title>
        <authorList>
            <person name="Cohen M."/>
            <person name="Jospin G."/>
            <person name="Eisen J.A."/>
            <person name="Coil D.A."/>
        </authorList>
    </citation>
    <scope>NUCLEOTIDE SEQUENCE [LARGE SCALE GENOMIC DNA]</scope>
    <source>
        <strain evidence="9 10">UCD-MCMsp1aY</strain>
    </source>
</reference>
<feature type="domain" description="HAMP" evidence="8">
    <location>
        <begin position="88"/>
        <end position="140"/>
    </location>
</feature>
<proteinExistence type="inferred from homology"/>
<comment type="similarity">
    <text evidence="3">Belongs to the methyl-accepting chemotaxis (MCP) protein family.</text>
</comment>
<dbReference type="PROSITE" id="PS50885">
    <property type="entry name" value="HAMP"/>
    <property type="match status" value="1"/>
</dbReference>
<keyword evidence="2 4" id="KW-0807">Transducer</keyword>
<feature type="coiled-coil region" evidence="5">
    <location>
        <begin position="156"/>
        <end position="208"/>
    </location>
</feature>
<keyword evidence="6" id="KW-0812">Transmembrane</keyword>
<dbReference type="PROSITE" id="PS50111">
    <property type="entry name" value="CHEMOTAXIS_TRANSDUC_2"/>
    <property type="match status" value="1"/>
</dbReference>
<dbReference type="Pfam" id="PF07238">
    <property type="entry name" value="PilZ"/>
    <property type="match status" value="1"/>
</dbReference>
<dbReference type="Pfam" id="PF00672">
    <property type="entry name" value="HAMP"/>
    <property type="match status" value="1"/>
</dbReference>
<dbReference type="GO" id="GO:0004888">
    <property type="term" value="F:transmembrane signaling receptor activity"/>
    <property type="evidence" value="ECO:0007669"/>
    <property type="project" value="InterPro"/>
</dbReference>
<comment type="caution">
    <text evidence="9">The sequence shown here is derived from an EMBL/GenBank/DDBJ whole genome shotgun (WGS) entry which is preliminary data.</text>
</comment>
<accession>A0A6N8F7L1</accession>
<evidence type="ECO:0000259" key="8">
    <source>
        <dbReference type="PROSITE" id="PS50885"/>
    </source>
</evidence>
<dbReference type="AlphaFoldDB" id="A0A6N8F7L1"/>
<dbReference type="PRINTS" id="PR00260">
    <property type="entry name" value="CHEMTRNSDUCR"/>
</dbReference>
<dbReference type="GO" id="GO:0007165">
    <property type="term" value="P:signal transduction"/>
    <property type="evidence" value="ECO:0007669"/>
    <property type="project" value="UniProtKB-KW"/>
</dbReference>
<dbReference type="SMART" id="SM00283">
    <property type="entry name" value="MA"/>
    <property type="match status" value="1"/>
</dbReference>
<dbReference type="RefSeq" id="WP_155695732.1">
    <property type="nucleotide sequence ID" value="NZ_WOCD01000003.1"/>
</dbReference>
<dbReference type="GO" id="GO:0016020">
    <property type="term" value="C:membrane"/>
    <property type="evidence" value="ECO:0007669"/>
    <property type="project" value="UniProtKB-SubCell"/>
</dbReference>
<keyword evidence="6" id="KW-1133">Transmembrane helix</keyword>
<feature type="transmembrane region" description="Helical" evidence="6">
    <location>
        <begin position="12"/>
        <end position="31"/>
    </location>
</feature>
<evidence type="ECO:0000256" key="5">
    <source>
        <dbReference type="SAM" id="Coils"/>
    </source>
</evidence>
<dbReference type="InterPro" id="IPR004089">
    <property type="entry name" value="MCPsignal_dom"/>
</dbReference>
<dbReference type="Pfam" id="PF00015">
    <property type="entry name" value="MCPsignal"/>
    <property type="match status" value="1"/>
</dbReference>
<dbReference type="Gene3D" id="2.40.10.220">
    <property type="entry name" value="predicted glycosyltransferase like domains"/>
    <property type="match status" value="1"/>
</dbReference>